<keyword evidence="1" id="KW-0732">Signal</keyword>
<reference evidence="5 6" key="1">
    <citation type="submission" date="2016-10" db="EMBL/GenBank/DDBJ databases">
        <authorList>
            <person name="de Groot N.N."/>
        </authorList>
    </citation>
    <scope>NUCLEOTIDE SEQUENCE [LARGE SCALE GENOMIC DNA]</scope>
    <source>
        <strain evidence="5 6">CGMCC 1.10825</strain>
    </source>
</reference>
<feature type="chain" id="PRO_5011628177" evidence="1">
    <location>
        <begin position="21"/>
        <end position="521"/>
    </location>
</feature>
<dbReference type="InterPro" id="IPR004843">
    <property type="entry name" value="Calcineurin-like_PHP"/>
</dbReference>
<dbReference type="InterPro" id="IPR051918">
    <property type="entry name" value="STPP_CPPED1"/>
</dbReference>
<evidence type="ECO:0000259" key="3">
    <source>
        <dbReference type="Pfam" id="PF16370"/>
    </source>
</evidence>
<dbReference type="AlphaFoldDB" id="A0A1H6LRF7"/>
<dbReference type="InterPro" id="IPR029052">
    <property type="entry name" value="Metallo-depent_PP-like"/>
</dbReference>
<evidence type="ECO:0000259" key="2">
    <source>
        <dbReference type="Pfam" id="PF00149"/>
    </source>
</evidence>
<feature type="signal peptide" evidence="1">
    <location>
        <begin position="1"/>
        <end position="20"/>
    </location>
</feature>
<evidence type="ECO:0000256" key="1">
    <source>
        <dbReference type="SAM" id="SignalP"/>
    </source>
</evidence>
<dbReference type="GO" id="GO:0016787">
    <property type="term" value="F:hydrolase activity"/>
    <property type="evidence" value="ECO:0007669"/>
    <property type="project" value="InterPro"/>
</dbReference>
<dbReference type="InterPro" id="IPR032285">
    <property type="entry name" value="Metallophos_N"/>
</dbReference>
<dbReference type="OrthoDB" id="1776264at2"/>
<sequence length="521" mass="59128">MKKLFCASFVLLALTSIAHAQEKVKGIVYEDVNNNGKKDKKEKGLANVLVSNGIDVIPTDKNGNYELDVTNDSPIFVIKPSGYQFHLDNYNLPKFYYLHKPQGSPQSKYPGVQPSGKLPKSLNFALVSSKESSQFTAFTFGDPQAYTKEEVQYFITGVVNEIDKSKAVFGISLGDLVGDDLSLHPDYKNAIKQIGLPWYNVMGNHDMNYDAKTDELSDETYESNFGPNNFSFNYGKVHFIILDNILYPDPRDGKSYWGGLREDQLKFIENDLKFVPKDHLVVLSFHIPLEDNNNEWFRATDRERLFELLKEFPNTLSLSAHTHIQQQIFYGKDKGWKQEKPHHEYNVGTTSGDWYSGEMNEQGVPVSTMRDGTPKGYALIHFNGNKYEVDYKVAGKPATYQINVFAPKEVFKAEKSRHSFYANVFMGSSENEVLYSVDGGEWEKMKFASEGDPAYESTFYKWDVSETAVKGRRPSKSMSSTHLWSAKLPTSLNAGEHTIKVKATDMYGKVHYGETIFKITE</sequence>
<organism evidence="5 6">
    <name type="scientific">Paenimyroides marinum</name>
    <dbReference type="NCBI Taxonomy" id="1159016"/>
    <lineage>
        <taxon>Bacteria</taxon>
        <taxon>Pseudomonadati</taxon>
        <taxon>Bacteroidota</taxon>
        <taxon>Flavobacteriia</taxon>
        <taxon>Flavobacteriales</taxon>
        <taxon>Flavobacteriaceae</taxon>
        <taxon>Paenimyroides</taxon>
    </lineage>
</organism>
<keyword evidence="6" id="KW-1185">Reference proteome</keyword>
<gene>
    <name evidence="5" type="ORF">SAMN02927937_01888</name>
</gene>
<dbReference type="PANTHER" id="PTHR43143">
    <property type="entry name" value="METALLOPHOSPHOESTERASE, CALCINEURIN SUPERFAMILY"/>
    <property type="match status" value="1"/>
</dbReference>
<feature type="domain" description="Calcineurin-like phosphoesterase C-terminal" evidence="3">
    <location>
        <begin position="344"/>
        <end position="510"/>
    </location>
</feature>
<proteinExistence type="predicted"/>
<dbReference type="InterPro" id="IPR013783">
    <property type="entry name" value="Ig-like_fold"/>
</dbReference>
<feature type="domain" description="Calcineurin-like phosphoesterase" evidence="2">
    <location>
        <begin position="160"/>
        <end position="324"/>
    </location>
</feature>
<dbReference type="STRING" id="1159016.SAMN02927937_01888"/>
<dbReference type="Pfam" id="PF00149">
    <property type="entry name" value="Metallophos"/>
    <property type="match status" value="1"/>
</dbReference>
<dbReference type="Gene3D" id="2.60.40.10">
    <property type="entry name" value="Immunoglobulins"/>
    <property type="match status" value="1"/>
</dbReference>
<protein>
    <submittedName>
        <fullName evidence="5">3',5'-cyclic AMP phosphodiesterase CpdA</fullName>
    </submittedName>
</protein>
<evidence type="ECO:0000313" key="5">
    <source>
        <dbReference type="EMBL" id="SEH87379.1"/>
    </source>
</evidence>
<dbReference type="EMBL" id="FNXE01000025">
    <property type="protein sequence ID" value="SEH87379.1"/>
    <property type="molecule type" value="Genomic_DNA"/>
</dbReference>
<dbReference type="Pfam" id="PF16370">
    <property type="entry name" value="MetallophosC"/>
    <property type="match status" value="1"/>
</dbReference>
<accession>A0A1H6LRF7</accession>
<dbReference type="SUPFAM" id="SSF56300">
    <property type="entry name" value="Metallo-dependent phosphatases"/>
    <property type="match status" value="1"/>
</dbReference>
<dbReference type="Pfam" id="PF16371">
    <property type="entry name" value="MetallophosN"/>
    <property type="match status" value="1"/>
</dbReference>
<feature type="domain" description="Calcineurin-like phosphoesterase N-terminal" evidence="4">
    <location>
        <begin position="38"/>
        <end position="102"/>
    </location>
</feature>
<dbReference type="Proteomes" id="UP000199634">
    <property type="component" value="Unassembled WGS sequence"/>
</dbReference>
<dbReference type="InterPro" id="IPR032288">
    <property type="entry name" value="Metallophos_C"/>
</dbReference>
<name>A0A1H6LRF7_9FLAO</name>
<evidence type="ECO:0000313" key="6">
    <source>
        <dbReference type="Proteomes" id="UP000199634"/>
    </source>
</evidence>
<dbReference type="RefSeq" id="WP_091099564.1">
    <property type="nucleotide sequence ID" value="NZ_FNXE01000025.1"/>
</dbReference>
<evidence type="ECO:0000259" key="4">
    <source>
        <dbReference type="Pfam" id="PF16371"/>
    </source>
</evidence>
<dbReference type="PANTHER" id="PTHR43143:SF6">
    <property type="entry name" value="BLL3016 PROTEIN"/>
    <property type="match status" value="1"/>
</dbReference>
<dbReference type="Gene3D" id="3.60.21.10">
    <property type="match status" value="1"/>
</dbReference>